<sequence>MNWNQLTEVSELDHLLELSKKQKVAILKHSTRCSISSMALNRLERAWKEDNGVAPYYLDLIKHRDVSNAIASKFGVEHQSPQVIVLENGKVTYTGSHMGISYADIVA</sequence>
<dbReference type="SUPFAM" id="SSF52833">
    <property type="entry name" value="Thioredoxin-like"/>
    <property type="match status" value="1"/>
</dbReference>
<dbReference type="NCBIfam" id="TIGR04019">
    <property type="entry name" value="B_thiol_YtxJ"/>
    <property type="match status" value="1"/>
</dbReference>
<dbReference type="AlphaFoldDB" id="A0A3Q9FQI5"/>
<organism evidence="1 2">
    <name type="scientific">Flammeovirga pectinis</name>
    <dbReference type="NCBI Taxonomy" id="2494373"/>
    <lineage>
        <taxon>Bacteria</taxon>
        <taxon>Pseudomonadati</taxon>
        <taxon>Bacteroidota</taxon>
        <taxon>Cytophagia</taxon>
        <taxon>Cytophagales</taxon>
        <taxon>Flammeovirgaceae</taxon>
        <taxon>Flammeovirga</taxon>
    </lineage>
</organism>
<dbReference type="RefSeq" id="WP_126616532.1">
    <property type="nucleotide sequence ID" value="NZ_CP034562.1"/>
</dbReference>
<dbReference type="EMBL" id="CP034562">
    <property type="protein sequence ID" value="AZQ63644.1"/>
    <property type="molecule type" value="Genomic_DNA"/>
</dbReference>
<dbReference type="InterPro" id="IPR022551">
    <property type="entry name" value="BrxC"/>
</dbReference>
<dbReference type="Pfam" id="PF11009">
    <property type="entry name" value="BrxC"/>
    <property type="match status" value="1"/>
</dbReference>
<dbReference type="OrthoDB" id="677051at2"/>
<dbReference type="KEGG" id="fll:EI427_15845"/>
<evidence type="ECO:0000313" key="2">
    <source>
        <dbReference type="Proteomes" id="UP000267268"/>
    </source>
</evidence>
<evidence type="ECO:0000313" key="1">
    <source>
        <dbReference type="EMBL" id="AZQ63644.1"/>
    </source>
</evidence>
<protein>
    <submittedName>
        <fullName evidence="1">Bacillithiol system redox-active protein YtxJ</fullName>
    </submittedName>
</protein>
<dbReference type="InterPro" id="IPR036249">
    <property type="entry name" value="Thioredoxin-like_sf"/>
</dbReference>
<gene>
    <name evidence="1" type="primary">ytxJ</name>
    <name evidence="1" type="ORF">EI427_15845</name>
</gene>
<keyword evidence="2" id="KW-1185">Reference proteome</keyword>
<name>A0A3Q9FQI5_9BACT</name>
<dbReference type="Proteomes" id="UP000267268">
    <property type="component" value="Chromosome 1"/>
</dbReference>
<proteinExistence type="predicted"/>
<accession>A0A3Q9FQI5</accession>
<dbReference type="Gene3D" id="3.40.30.10">
    <property type="entry name" value="Glutaredoxin"/>
    <property type="match status" value="1"/>
</dbReference>
<reference evidence="1 2" key="1">
    <citation type="submission" date="2018-12" db="EMBL/GenBank/DDBJ databases">
        <title>Flammeovirga pectinis sp. nov., isolated from the gut of the Korean scallop, Patinopecten yessoensis.</title>
        <authorList>
            <person name="Bae J.-W."/>
            <person name="Jeong Y.-S."/>
            <person name="Kang W."/>
        </authorList>
    </citation>
    <scope>NUCLEOTIDE SEQUENCE [LARGE SCALE GENOMIC DNA]</scope>
    <source>
        <strain evidence="1 2">L12M1</strain>
    </source>
</reference>